<name>A0ABS7XKX4_9FLAO</name>
<reference evidence="2" key="1">
    <citation type="submission" date="2023-07" db="EMBL/GenBank/DDBJ databases">
        <title>Novel species isolated from saline lakes on Tibetan Plateau.</title>
        <authorList>
            <person name="Lu H."/>
        </authorList>
    </citation>
    <scope>NUCLEOTIDE SEQUENCE [LARGE SCALE GENOMIC DNA]</scope>
    <source>
        <strain evidence="2">CAK8W</strain>
    </source>
</reference>
<keyword evidence="2" id="KW-1185">Reference proteome</keyword>
<evidence type="ECO:0000313" key="1">
    <source>
        <dbReference type="EMBL" id="MBZ9778506.1"/>
    </source>
</evidence>
<comment type="caution">
    <text evidence="1">The sequence shown here is derived from an EMBL/GenBank/DDBJ whole genome shotgun (WGS) entry which is preliminary data.</text>
</comment>
<proteinExistence type="predicted"/>
<sequence>METNKPILNLLLLTAIALFTTFETSAQVEFELKPSQSMSITGKGPGQDAAKNPYEGEDCFVLVENIGKVTFKVRTQQTGQKDLKSTPVAPGKTETIQLPKNYELYLDTTAEGKALARLSFKKQ</sequence>
<organism evidence="1 2">
    <name type="scientific">Psychroflexus longus</name>
    <dbReference type="NCBI Taxonomy" id="2873596"/>
    <lineage>
        <taxon>Bacteria</taxon>
        <taxon>Pseudomonadati</taxon>
        <taxon>Bacteroidota</taxon>
        <taxon>Flavobacteriia</taxon>
        <taxon>Flavobacteriales</taxon>
        <taxon>Flavobacteriaceae</taxon>
        <taxon>Psychroflexus</taxon>
    </lineage>
</organism>
<evidence type="ECO:0000313" key="2">
    <source>
        <dbReference type="Proteomes" id="UP001199314"/>
    </source>
</evidence>
<dbReference type="EMBL" id="JAIQZE010000005">
    <property type="protein sequence ID" value="MBZ9778506.1"/>
    <property type="molecule type" value="Genomic_DNA"/>
</dbReference>
<protein>
    <recommendedName>
        <fullName evidence="3">Cupredoxin-like domain-containing protein</fullName>
    </recommendedName>
</protein>
<gene>
    <name evidence="1" type="ORF">LB452_06175</name>
</gene>
<evidence type="ECO:0008006" key="3">
    <source>
        <dbReference type="Google" id="ProtNLM"/>
    </source>
</evidence>
<dbReference type="Proteomes" id="UP001199314">
    <property type="component" value="Unassembled WGS sequence"/>
</dbReference>
<accession>A0ABS7XKX4</accession>
<dbReference type="RefSeq" id="WP_224460860.1">
    <property type="nucleotide sequence ID" value="NZ_JAIQZE010000005.1"/>
</dbReference>